<comment type="function">
    <text evidence="3">Inhibits all the catalytic activities of DNA gyrase by preventing its interaction with DNA. Acts by binding directly to the C-terminal domain of GyrB, which probably disrupts DNA binding by the gyrase.</text>
</comment>
<comment type="subunit">
    <text evidence="3">Interacts with GyrB.</text>
</comment>
<comment type="similarity">
    <text evidence="3">Belongs to the DNA gyrase inhibitor YacG family.</text>
</comment>
<evidence type="ECO:0000313" key="5">
    <source>
        <dbReference type="EMBL" id="MBU8875744.1"/>
    </source>
</evidence>
<feature type="binding site" evidence="3">
    <location>
        <position position="20"/>
    </location>
    <ligand>
        <name>Zn(2+)</name>
        <dbReference type="ChEBI" id="CHEBI:29105"/>
    </ligand>
</feature>
<accession>A0ABS6IMC5</accession>
<comment type="caution">
    <text evidence="5">The sequence shown here is derived from an EMBL/GenBank/DDBJ whole genome shotgun (WGS) entry which is preliminary data.</text>
</comment>
<proteinExistence type="inferred from homology"/>
<gene>
    <name evidence="3 5" type="primary">yacG</name>
    <name evidence="5" type="ORF">KQ910_18360</name>
</gene>
<sequence length="74" mass="8332">MTDRNVPLRAVRIEPKCPTCGKPADPKYKPFCRKRCADIDLGRWLKEGYRIETDEVPGEDDAENRGDGPSGQRG</sequence>
<evidence type="ECO:0000256" key="2">
    <source>
        <dbReference type="ARBA" id="ARBA00022833"/>
    </source>
</evidence>
<protein>
    <recommendedName>
        <fullName evidence="3">DNA gyrase inhibitor YacG</fullName>
    </recommendedName>
</protein>
<name>A0ABS6IMC5_9HYPH</name>
<feature type="binding site" evidence="3">
    <location>
        <position position="17"/>
    </location>
    <ligand>
        <name>Zn(2+)</name>
        <dbReference type="ChEBI" id="CHEBI:29105"/>
    </ligand>
</feature>
<evidence type="ECO:0000256" key="3">
    <source>
        <dbReference type="HAMAP-Rule" id="MF_00649"/>
    </source>
</evidence>
<feature type="region of interest" description="Disordered" evidence="4">
    <location>
        <begin position="51"/>
        <end position="74"/>
    </location>
</feature>
<dbReference type="EMBL" id="JAHOPB010000002">
    <property type="protein sequence ID" value="MBU8875744.1"/>
    <property type="molecule type" value="Genomic_DNA"/>
</dbReference>
<feature type="binding site" evidence="3">
    <location>
        <position position="36"/>
    </location>
    <ligand>
        <name>Zn(2+)</name>
        <dbReference type="ChEBI" id="CHEBI:29105"/>
    </ligand>
</feature>
<evidence type="ECO:0000256" key="4">
    <source>
        <dbReference type="SAM" id="MobiDB-lite"/>
    </source>
</evidence>
<evidence type="ECO:0000313" key="6">
    <source>
        <dbReference type="Proteomes" id="UP000727907"/>
    </source>
</evidence>
<dbReference type="PANTHER" id="PTHR36150">
    <property type="entry name" value="DNA GYRASE INHIBITOR YACG"/>
    <property type="match status" value="1"/>
</dbReference>
<evidence type="ECO:0000256" key="1">
    <source>
        <dbReference type="ARBA" id="ARBA00022723"/>
    </source>
</evidence>
<keyword evidence="1 3" id="KW-0479">Metal-binding</keyword>
<dbReference type="Proteomes" id="UP000727907">
    <property type="component" value="Unassembled WGS sequence"/>
</dbReference>
<reference evidence="5 6" key="1">
    <citation type="submission" date="2021-06" db="EMBL/GenBank/DDBJ databases">
        <authorList>
            <person name="Lee D.H."/>
        </authorList>
    </citation>
    <scope>NUCLEOTIDE SEQUENCE [LARGE SCALE GENOMIC DNA]</scope>
    <source>
        <strain evidence="5 6">MMS21-HV4-11</strain>
    </source>
</reference>
<keyword evidence="2 3" id="KW-0862">Zinc</keyword>
<comment type="cofactor">
    <cofactor evidence="3">
        <name>Zn(2+)</name>
        <dbReference type="ChEBI" id="CHEBI:29105"/>
    </cofactor>
    <text evidence="3">Binds 1 zinc ion.</text>
</comment>
<dbReference type="RefSeq" id="WP_216964034.1">
    <property type="nucleotide sequence ID" value="NZ_JAHOPB010000002.1"/>
</dbReference>
<dbReference type="Pfam" id="PF03884">
    <property type="entry name" value="YacG"/>
    <property type="match status" value="1"/>
</dbReference>
<dbReference type="HAMAP" id="MF_00649">
    <property type="entry name" value="DNA_gyrase_inhibitor_YacG"/>
    <property type="match status" value="1"/>
</dbReference>
<organism evidence="5 6">
    <name type="scientific">Reyranella humidisoli</name>
    <dbReference type="NCBI Taxonomy" id="2849149"/>
    <lineage>
        <taxon>Bacteria</taxon>
        <taxon>Pseudomonadati</taxon>
        <taxon>Pseudomonadota</taxon>
        <taxon>Alphaproteobacteria</taxon>
        <taxon>Hyphomicrobiales</taxon>
        <taxon>Reyranellaceae</taxon>
        <taxon>Reyranella</taxon>
    </lineage>
</organism>
<feature type="binding site" evidence="3">
    <location>
        <position position="32"/>
    </location>
    <ligand>
        <name>Zn(2+)</name>
        <dbReference type="ChEBI" id="CHEBI:29105"/>
    </ligand>
</feature>
<keyword evidence="6" id="KW-1185">Reference proteome</keyword>
<dbReference type="PANTHER" id="PTHR36150:SF1">
    <property type="entry name" value="DNA GYRASE INHIBITOR YACG"/>
    <property type="match status" value="1"/>
</dbReference>
<dbReference type="InterPro" id="IPR005584">
    <property type="entry name" value="DNA_gyrase_inhibitor_YacG"/>
</dbReference>